<proteinExistence type="predicted"/>
<organism evidence="2 3">
    <name type="scientific">Sphingomonas vulcanisoli</name>
    <dbReference type="NCBI Taxonomy" id="1658060"/>
    <lineage>
        <taxon>Bacteria</taxon>
        <taxon>Pseudomonadati</taxon>
        <taxon>Pseudomonadota</taxon>
        <taxon>Alphaproteobacteria</taxon>
        <taxon>Sphingomonadales</taxon>
        <taxon>Sphingomonadaceae</taxon>
        <taxon>Sphingomonas</taxon>
    </lineage>
</organism>
<comment type="caution">
    <text evidence="2">The sequence shown here is derived from an EMBL/GenBank/DDBJ whole genome shotgun (WGS) entry which is preliminary data.</text>
</comment>
<dbReference type="InterPro" id="IPR022134">
    <property type="entry name" value="DUF3667"/>
</dbReference>
<protein>
    <recommendedName>
        <fullName evidence="4">DUF3667 domain-containing protein</fullName>
    </recommendedName>
</protein>
<feature type="transmembrane region" description="Helical" evidence="1">
    <location>
        <begin position="295"/>
        <end position="321"/>
    </location>
</feature>
<sequence>MGESGESLGDMAAAGLLAREIDRARSGQPAVGHPLNEPCANCGTMRVGEYCHACGQAGHVHRSLGALVHDISHGVFHFEGKIWKTLPMLGRQPGELTRRYVHGERAKFVSPMALFLFSVFLMFAVVSNIGVDPGESLRTKVTSSSQLAVERSNLQTRIAALQAARAALPAAGGSRAGIDAKIASAQQDLSALQIPRKARAVVHTTDGHDKEVDISRERLSQNGFDTGLGWFDRLVSHAARNPELAAYKLKSYGYKYSWALIPISLPFIWLLFCLRRDVGLYDHAIFSIYSLSFMSLGVVVLVLAGAIGVPSALIALTAIFVPPVHMYRQLKGAYLLGWFGAAWRTLALLIITSITLSLFLSFIVWMGTD</sequence>
<gene>
    <name evidence="2" type="ORF">FHS31_001231</name>
</gene>
<feature type="transmembrane region" description="Helical" evidence="1">
    <location>
        <begin position="256"/>
        <end position="274"/>
    </location>
</feature>
<feature type="transmembrane region" description="Helical" evidence="1">
    <location>
        <begin position="341"/>
        <end position="365"/>
    </location>
</feature>
<dbReference type="EMBL" id="JAAOZC010000002">
    <property type="protein sequence ID" value="NIJ07635.1"/>
    <property type="molecule type" value="Genomic_DNA"/>
</dbReference>
<evidence type="ECO:0008006" key="4">
    <source>
        <dbReference type="Google" id="ProtNLM"/>
    </source>
</evidence>
<accession>A0ABX0TTM3</accession>
<dbReference type="RefSeq" id="WP_243843297.1">
    <property type="nucleotide sequence ID" value="NZ_JAAOZC010000002.1"/>
</dbReference>
<feature type="transmembrane region" description="Helical" evidence="1">
    <location>
        <begin position="108"/>
        <end position="131"/>
    </location>
</feature>
<keyword evidence="1" id="KW-0812">Transmembrane</keyword>
<keyword evidence="1" id="KW-1133">Transmembrane helix</keyword>
<dbReference type="Pfam" id="PF12412">
    <property type="entry name" value="DUF3667"/>
    <property type="match status" value="1"/>
</dbReference>
<name>A0ABX0TTM3_9SPHN</name>
<evidence type="ECO:0000256" key="1">
    <source>
        <dbReference type="SAM" id="Phobius"/>
    </source>
</evidence>
<reference evidence="2 3" key="1">
    <citation type="submission" date="2020-03" db="EMBL/GenBank/DDBJ databases">
        <title>Genomic Encyclopedia of Type Strains, Phase III (KMG-III): the genomes of soil and plant-associated and newly described type strains.</title>
        <authorList>
            <person name="Whitman W."/>
        </authorList>
    </citation>
    <scope>NUCLEOTIDE SEQUENCE [LARGE SCALE GENOMIC DNA]</scope>
    <source>
        <strain evidence="2 3">CECT 8804</strain>
    </source>
</reference>
<evidence type="ECO:0000313" key="2">
    <source>
        <dbReference type="EMBL" id="NIJ07635.1"/>
    </source>
</evidence>
<evidence type="ECO:0000313" key="3">
    <source>
        <dbReference type="Proteomes" id="UP000727456"/>
    </source>
</evidence>
<keyword evidence="1" id="KW-0472">Membrane</keyword>
<dbReference type="Proteomes" id="UP000727456">
    <property type="component" value="Unassembled WGS sequence"/>
</dbReference>
<keyword evidence="3" id="KW-1185">Reference proteome</keyword>